<dbReference type="InterPro" id="IPR023155">
    <property type="entry name" value="Cyt_c-552/4"/>
</dbReference>
<dbReference type="RefSeq" id="WP_228720470.1">
    <property type="nucleotide sequence ID" value="NZ_CP042652.1"/>
</dbReference>
<name>A0A6M8EBZ2_9BACT</name>
<dbReference type="SUPFAM" id="SSF48695">
    <property type="entry name" value="Multiheme cytochromes"/>
    <property type="match status" value="1"/>
</dbReference>
<feature type="transmembrane region" description="Helical" evidence="1">
    <location>
        <begin position="133"/>
        <end position="150"/>
    </location>
</feature>
<dbReference type="Gene3D" id="1.10.1130.10">
    <property type="entry name" value="Flavocytochrome C3, Chain A"/>
    <property type="match status" value="1"/>
</dbReference>
<dbReference type="Pfam" id="PF13435">
    <property type="entry name" value="Cytochrome_C554"/>
    <property type="match status" value="1"/>
</dbReference>
<evidence type="ECO:0000313" key="4">
    <source>
        <dbReference type="Proteomes" id="UP000503483"/>
    </source>
</evidence>
<organism evidence="3 4">
    <name type="scientific">Arcobacter acticola</name>
    <dbReference type="NCBI Taxonomy" id="1849015"/>
    <lineage>
        <taxon>Bacteria</taxon>
        <taxon>Pseudomonadati</taxon>
        <taxon>Campylobacterota</taxon>
        <taxon>Epsilonproteobacteria</taxon>
        <taxon>Campylobacterales</taxon>
        <taxon>Arcobacteraceae</taxon>
        <taxon>Arcobacter</taxon>
    </lineage>
</organism>
<evidence type="ECO:0000313" key="3">
    <source>
        <dbReference type="EMBL" id="QKE29013.1"/>
    </source>
</evidence>
<dbReference type="AlphaFoldDB" id="A0A6M8EBZ2"/>
<evidence type="ECO:0000256" key="1">
    <source>
        <dbReference type="SAM" id="Phobius"/>
    </source>
</evidence>
<feature type="transmembrane region" description="Helical" evidence="1">
    <location>
        <begin position="99"/>
        <end position="121"/>
    </location>
</feature>
<gene>
    <name evidence="3" type="ORF">AACT_1864</name>
</gene>
<dbReference type="KEGG" id="paco:AACT_1864"/>
<reference evidence="3 4" key="1">
    <citation type="submission" date="2019-08" db="EMBL/GenBank/DDBJ databases">
        <title>Complete genome sequence of Arcobacter acticola.</title>
        <authorList>
            <person name="Miller W."/>
        </authorList>
    </citation>
    <scope>NUCLEOTIDE SEQUENCE [LARGE SCALE GENOMIC DNA]</scope>
    <source>
        <strain evidence="3 4">KCTC 52212</strain>
    </source>
</reference>
<dbReference type="EMBL" id="CP042652">
    <property type="protein sequence ID" value="QKE29013.1"/>
    <property type="molecule type" value="Genomic_DNA"/>
</dbReference>
<feature type="domain" description="Cytochrome c-552/4" evidence="2">
    <location>
        <begin position="179"/>
        <end position="237"/>
    </location>
</feature>
<dbReference type="Proteomes" id="UP000503483">
    <property type="component" value="Chromosome"/>
</dbReference>
<keyword evidence="4" id="KW-1185">Reference proteome</keyword>
<feature type="transmembrane region" description="Helical" evidence="1">
    <location>
        <begin position="71"/>
        <end position="93"/>
    </location>
</feature>
<protein>
    <submittedName>
        <fullName evidence="3">Putative membrane protein</fullName>
    </submittedName>
</protein>
<evidence type="ECO:0000259" key="2">
    <source>
        <dbReference type="Pfam" id="PF13435"/>
    </source>
</evidence>
<proteinExistence type="predicted"/>
<feature type="transmembrane region" description="Helical" evidence="1">
    <location>
        <begin position="31"/>
        <end position="51"/>
    </location>
</feature>
<sequence length="606" mass="69281">MMLFNIKTLILLIFVSGILQMDILNISWENLKIISVIHVFASIFLCIFYIIPFVNKHAYKYIVIKRVNSIIGWVLGFILLLIVLSGFYLFFIGNTGGNMIGIYSFNIHLYGSFVLLFFLFYHTKNPKKKVSSIALFLAFSFTGMIPAYSFDTKSENNLLNLKTQKDVIYHNQDWTNSTKCKSCHNEIFNQWANSNHKNLVESNPYYMVMESIAGEVEGNDFKKWCMGCHNPSALTTGLTRTSHAMDDNFLANTLFEQNAKTLVKTYEKHGNTRLEEGVSCLTCHRITDASSEGNASYTLNITDRKKYPFEDDESTLGEFLGHKFINAKPNVHKESYMKPLYKESKYCASCHDETSPTTNKQIVSTFKEWEASPYNNKEDKTKNKSCIDCHMTYLKDDKFDPLNGVSTDGGVVKKDVKVHYFAGSNHFLAGLKDKENEDQILQLLRTSAKLDVDIKNNQIHVGVENVGAGHHLPTGVADFRELWLDITIYDANKKIVFSSGKLDSNGDLQADARPFMKVFGDKDGNPVGLLFWKYEKLLSDTRIPAKTRRVESYDLKENLTYPLKAIVKLNFRIYPQWVTSIVQKAFPELPNPPVVELERIEHIFKK</sequence>
<keyword evidence="1" id="KW-0472">Membrane</keyword>
<accession>A0A6M8EBZ2</accession>
<dbReference type="InterPro" id="IPR036280">
    <property type="entry name" value="Multihaem_cyt_sf"/>
</dbReference>
<keyword evidence="1" id="KW-0812">Transmembrane</keyword>
<keyword evidence="1" id="KW-1133">Transmembrane helix</keyword>